<dbReference type="InterPro" id="IPR001958">
    <property type="entry name" value="Tet-R_TetA/multi-R_MdtG-like"/>
</dbReference>
<feature type="transmembrane region" description="Helical" evidence="7">
    <location>
        <begin position="137"/>
        <end position="160"/>
    </location>
</feature>
<feature type="transmembrane region" description="Helical" evidence="7">
    <location>
        <begin position="166"/>
        <end position="187"/>
    </location>
</feature>
<dbReference type="Pfam" id="PF07690">
    <property type="entry name" value="MFS_1"/>
    <property type="match status" value="1"/>
</dbReference>
<feature type="transmembrane region" description="Helical" evidence="7">
    <location>
        <begin position="327"/>
        <end position="351"/>
    </location>
</feature>
<sequence length="427" mass="43271">MLRRLGFPDASAHLALVTGIGIDALGSGVFMPVSILFFLRTTDVPMADVGLALGVAGAIAIPFIVVSGDLVDRFGARTVLLASNLIQAVGYGAYVLAHSAVAIALVGAVAAIGQSAFWSSYSPMVAAATDEGEREVWFGFLGALRNIGFALGGVVASAVLQIGTAGAFRALVLANAASYVLAFLVLLRVRAGHRIIADAPVADAATDGAAGAVAASDRLAGSWGAVVRDRPYLVLIVTNCAYALCTISLVVAMPVYALTTLGLAGWVSGALLTVNTVLVGFGQGLIVRAMDGHRRFRVIALGQGLYAVGFAALAACGWLSLHAATAGIFLAVAIYTLGEVLGGPPLSTVAVEAAPEALRGRYLAAYQLSWNAANIAAPVLLLGLLAHDRFSVWIVMVAVAGAGAALIAALGARMPAAAVRVASAPSA</sequence>
<evidence type="ECO:0000256" key="3">
    <source>
        <dbReference type="ARBA" id="ARBA00022475"/>
    </source>
</evidence>
<comment type="subcellular location">
    <subcellularLocation>
        <location evidence="1">Cell membrane</location>
        <topology evidence="1">Multi-pass membrane protein</topology>
    </subcellularLocation>
</comment>
<dbReference type="EMBL" id="BAAAPN010000107">
    <property type="protein sequence ID" value="GAA1777560.1"/>
    <property type="molecule type" value="Genomic_DNA"/>
</dbReference>
<name>A0ABN2L7N7_9MICO</name>
<evidence type="ECO:0000256" key="2">
    <source>
        <dbReference type="ARBA" id="ARBA00022448"/>
    </source>
</evidence>
<dbReference type="PANTHER" id="PTHR23517">
    <property type="entry name" value="RESISTANCE PROTEIN MDTM, PUTATIVE-RELATED-RELATED"/>
    <property type="match status" value="1"/>
</dbReference>
<keyword evidence="3" id="KW-1003">Cell membrane</keyword>
<evidence type="ECO:0000313" key="9">
    <source>
        <dbReference type="EMBL" id="GAA1777560.1"/>
    </source>
</evidence>
<keyword evidence="4 7" id="KW-0812">Transmembrane</keyword>
<dbReference type="InterPro" id="IPR050171">
    <property type="entry name" value="MFS_Transporters"/>
</dbReference>
<dbReference type="InterPro" id="IPR011701">
    <property type="entry name" value="MFS"/>
</dbReference>
<evidence type="ECO:0000256" key="4">
    <source>
        <dbReference type="ARBA" id="ARBA00022692"/>
    </source>
</evidence>
<keyword evidence="2" id="KW-0813">Transport</keyword>
<keyword evidence="6 7" id="KW-0472">Membrane</keyword>
<evidence type="ECO:0000256" key="1">
    <source>
        <dbReference type="ARBA" id="ARBA00004651"/>
    </source>
</evidence>
<proteinExistence type="predicted"/>
<dbReference type="PROSITE" id="PS50850">
    <property type="entry name" value="MFS"/>
    <property type="match status" value="1"/>
</dbReference>
<reference evidence="9 10" key="1">
    <citation type="journal article" date="2019" name="Int. J. Syst. Evol. Microbiol.">
        <title>The Global Catalogue of Microorganisms (GCM) 10K type strain sequencing project: providing services to taxonomists for standard genome sequencing and annotation.</title>
        <authorList>
            <consortium name="The Broad Institute Genomics Platform"/>
            <consortium name="The Broad Institute Genome Sequencing Center for Infectious Disease"/>
            <person name="Wu L."/>
            <person name="Ma J."/>
        </authorList>
    </citation>
    <scope>NUCLEOTIDE SEQUENCE [LARGE SCALE GENOMIC DNA]</scope>
    <source>
        <strain evidence="9 10">JCM 15591</strain>
    </source>
</reference>
<evidence type="ECO:0000259" key="8">
    <source>
        <dbReference type="PROSITE" id="PS50850"/>
    </source>
</evidence>
<accession>A0ABN2L7N7</accession>
<feature type="transmembrane region" description="Helical" evidence="7">
    <location>
        <begin position="232"/>
        <end position="257"/>
    </location>
</feature>
<feature type="domain" description="Major facilitator superfamily (MFS) profile" evidence="8">
    <location>
        <begin position="12"/>
        <end position="415"/>
    </location>
</feature>
<evidence type="ECO:0000256" key="6">
    <source>
        <dbReference type="ARBA" id="ARBA00023136"/>
    </source>
</evidence>
<gene>
    <name evidence="9" type="ORF">GCM10009810_38260</name>
</gene>
<protein>
    <submittedName>
        <fullName evidence="9">MFS transporter</fullName>
    </submittedName>
</protein>
<feature type="transmembrane region" description="Helical" evidence="7">
    <location>
        <begin position="298"/>
        <end position="321"/>
    </location>
</feature>
<comment type="caution">
    <text evidence="9">The sequence shown here is derived from an EMBL/GenBank/DDBJ whole genome shotgun (WGS) entry which is preliminary data.</text>
</comment>
<dbReference type="PANTHER" id="PTHR23517:SF2">
    <property type="entry name" value="MULTIDRUG RESISTANCE PROTEIN MDTH"/>
    <property type="match status" value="1"/>
</dbReference>
<keyword evidence="5 7" id="KW-1133">Transmembrane helix</keyword>
<evidence type="ECO:0000256" key="5">
    <source>
        <dbReference type="ARBA" id="ARBA00022989"/>
    </source>
</evidence>
<keyword evidence="10" id="KW-1185">Reference proteome</keyword>
<dbReference type="RefSeq" id="WP_344069533.1">
    <property type="nucleotide sequence ID" value="NZ_BAAAPN010000107.1"/>
</dbReference>
<feature type="transmembrane region" description="Helical" evidence="7">
    <location>
        <begin position="263"/>
        <end position="286"/>
    </location>
</feature>
<organism evidence="9 10">
    <name type="scientific">Nostocoides vanveenii</name>
    <dbReference type="NCBI Taxonomy" id="330835"/>
    <lineage>
        <taxon>Bacteria</taxon>
        <taxon>Bacillati</taxon>
        <taxon>Actinomycetota</taxon>
        <taxon>Actinomycetes</taxon>
        <taxon>Micrococcales</taxon>
        <taxon>Intrasporangiaceae</taxon>
        <taxon>Nostocoides</taxon>
    </lineage>
</organism>
<dbReference type="Proteomes" id="UP001501475">
    <property type="component" value="Unassembled WGS sequence"/>
</dbReference>
<feature type="transmembrane region" description="Helical" evidence="7">
    <location>
        <begin position="51"/>
        <end position="71"/>
    </location>
</feature>
<feature type="transmembrane region" description="Helical" evidence="7">
    <location>
        <begin position="390"/>
        <end position="410"/>
    </location>
</feature>
<evidence type="ECO:0000313" key="10">
    <source>
        <dbReference type="Proteomes" id="UP001501475"/>
    </source>
</evidence>
<feature type="transmembrane region" description="Helical" evidence="7">
    <location>
        <begin position="363"/>
        <end position="384"/>
    </location>
</feature>
<feature type="transmembrane region" description="Helical" evidence="7">
    <location>
        <begin position="91"/>
        <end position="117"/>
    </location>
</feature>
<dbReference type="InterPro" id="IPR036259">
    <property type="entry name" value="MFS_trans_sf"/>
</dbReference>
<dbReference type="InterPro" id="IPR020846">
    <property type="entry name" value="MFS_dom"/>
</dbReference>
<dbReference type="SUPFAM" id="SSF103473">
    <property type="entry name" value="MFS general substrate transporter"/>
    <property type="match status" value="1"/>
</dbReference>
<evidence type="ECO:0000256" key="7">
    <source>
        <dbReference type="SAM" id="Phobius"/>
    </source>
</evidence>
<dbReference type="PRINTS" id="PR01035">
    <property type="entry name" value="TCRTETA"/>
</dbReference>
<dbReference type="Gene3D" id="1.20.1250.20">
    <property type="entry name" value="MFS general substrate transporter like domains"/>
    <property type="match status" value="1"/>
</dbReference>
<feature type="transmembrane region" description="Helical" evidence="7">
    <location>
        <begin position="12"/>
        <end position="39"/>
    </location>
</feature>